<keyword evidence="2 4" id="KW-0067">ATP-binding</keyword>
<dbReference type="Pfam" id="PF00225">
    <property type="entry name" value="Kinesin"/>
    <property type="match status" value="1"/>
</dbReference>
<dbReference type="RefSeq" id="XP_013898386.1">
    <property type="nucleotide sequence ID" value="XM_014042932.1"/>
</dbReference>
<dbReference type="EMBL" id="KK101869">
    <property type="protein sequence ID" value="KIY99366.1"/>
    <property type="molecule type" value="Genomic_DNA"/>
</dbReference>
<dbReference type="PANTHER" id="PTHR47968">
    <property type="entry name" value="CENTROMERE PROTEIN E"/>
    <property type="match status" value="1"/>
</dbReference>
<evidence type="ECO:0000256" key="1">
    <source>
        <dbReference type="ARBA" id="ARBA00022741"/>
    </source>
</evidence>
<keyword evidence="9" id="KW-1185">Reference proteome</keyword>
<name>A0A0D2MF46_9CHLO</name>
<evidence type="ECO:0000256" key="4">
    <source>
        <dbReference type="PROSITE-ProRule" id="PRU00283"/>
    </source>
</evidence>
<dbReference type="PANTHER" id="PTHR47968:SF29">
    <property type="entry name" value="KINESIN-LIKE PROTEIN"/>
    <property type="match status" value="1"/>
</dbReference>
<dbReference type="SMART" id="SM00129">
    <property type="entry name" value="KISc"/>
    <property type="match status" value="1"/>
</dbReference>
<dbReference type="PROSITE" id="PS50067">
    <property type="entry name" value="KINESIN_MOTOR_2"/>
    <property type="match status" value="1"/>
</dbReference>
<proteinExistence type="inferred from homology"/>
<evidence type="ECO:0000259" key="7">
    <source>
        <dbReference type="PROSITE" id="PS50067"/>
    </source>
</evidence>
<dbReference type="GeneID" id="25741470"/>
<evidence type="ECO:0000256" key="5">
    <source>
        <dbReference type="RuleBase" id="RU000394"/>
    </source>
</evidence>
<gene>
    <name evidence="8" type="ORF">MNEG_8594</name>
</gene>
<dbReference type="GO" id="GO:0008017">
    <property type="term" value="F:microtubule binding"/>
    <property type="evidence" value="ECO:0007669"/>
    <property type="project" value="InterPro"/>
</dbReference>
<evidence type="ECO:0000313" key="9">
    <source>
        <dbReference type="Proteomes" id="UP000054498"/>
    </source>
</evidence>
<dbReference type="InterPro" id="IPR019821">
    <property type="entry name" value="Kinesin_motor_CS"/>
</dbReference>
<dbReference type="STRING" id="145388.A0A0D2MF46"/>
<dbReference type="AlphaFoldDB" id="A0A0D2MF46"/>
<dbReference type="KEGG" id="mng:MNEG_8594"/>
<evidence type="ECO:0000256" key="6">
    <source>
        <dbReference type="SAM" id="MobiDB-lite"/>
    </source>
</evidence>
<keyword evidence="3 4" id="KW-0505">Motor protein</keyword>
<accession>A0A0D2MF46</accession>
<feature type="domain" description="Kinesin motor" evidence="7">
    <location>
        <begin position="1"/>
        <end position="309"/>
    </location>
</feature>
<dbReference type="InterPro" id="IPR001752">
    <property type="entry name" value="Kinesin_motor_dom"/>
</dbReference>
<dbReference type="InterPro" id="IPR036961">
    <property type="entry name" value="Kinesin_motor_dom_sf"/>
</dbReference>
<dbReference type="GO" id="GO:0003777">
    <property type="term" value="F:microtubule motor activity"/>
    <property type="evidence" value="ECO:0007669"/>
    <property type="project" value="InterPro"/>
</dbReference>
<sequence length="566" mass="60467">MESSVPVASKQQATLSVAVRVRPLLKAEGSPKKDIVRVIDKKIVVVLDPDETKGLNGTVFAYGATGSGKTHTMVGTPSDPGLMVRSLAEIFQQREALAPGRSAEDFSVVCSYLEVYNEVIYDLLLKNSGPLELREDPDQGVCVAGLKRIQVSSPEEIMGLLEEGNKRRKTDSTDANATSSRSHAVLEILVRRVPRDQYRAQALLGKLSLVDLAGSERAAETNNVGQKLRDGANINRSLLALANCINALGKNAKTGAAYVPYRNSKLTRLLKDGLSGNSRTAMVATVAAAGDQYYNSVNTLKYADRAKEIKTHVVPNLGSVERHISDYQSIIDTLQTEVQSLRAKLAPAGDASSGPSFTGSPGAGPHGAAAPRGPGAGAAQSPADAAGKGGAAGAGAGGSGEADTLSWLDALATEINENVEERINLQKALYELEDINVCNKYELQNIQEMLDAGSATDAERAEALERRAALQEEVSGNEAEAQCYRDDIAANEAGRREIQGKLEAAIDGSSNANFLKILSTFRIQAVRLQELKFQMAVRDQIISEQREVISNVWRILGASGLTREEL</sequence>
<dbReference type="PRINTS" id="PR00380">
    <property type="entry name" value="KINESINHEAVY"/>
</dbReference>
<evidence type="ECO:0000313" key="8">
    <source>
        <dbReference type="EMBL" id="KIY99366.1"/>
    </source>
</evidence>
<dbReference type="OrthoDB" id="3176171at2759"/>
<feature type="binding site" evidence="4">
    <location>
        <begin position="63"/>
        <end position="70"/>
    </location>
    <ligand>
        <name>ATP</name>
        <dbReference type="ChEBI" id="CHEBI:30616"/>
    </ligand>
</feature>
<feature type="region of interest" description="Disordered" evidence="6">
    <location>
        <begin position="345"/>
        <end position="399"/>
    </location>
</feature>
<feature type="compositionally biased region" description="Low complexity" evidence="6">
    <location>
        <begin position="366"/>
        <end position="386"/>
    </location>
</feature>
<protein>
    <recommendedName>
        <fullName evidence="5">Kinesin-like protein</fullName>
    </recommendedName>
</protein>
<dbReference type="Proteomes" id="UP000054498">
    <property type="component" value="Unassembled WGS sequence"/>
</dbReference>
<evidence type="ECO:0000256" key="3">
    <source>
        <dbReference type="ARBA" id="ARBA00023175"/>
    </source>
</evidence>
<dbReference type="InterPro" id="IPR027640">
    <property type="entry name" value="Kinesin-like_fam"/>
</dbReference>
<keyword evidence="1 4" id="KW-0547">Nucleotide-binding</keyword>
<dbReference type="PROSITE" id="PS00411">
    <property type="entry name" value="KINESIN_MOTOR_1"/>
    <property type="match status" value="1"/>
</dbReference>
<dbReference type="GO" id="GO:0007018">
    <property type="term" value="P:microtubule-based movement"/>
    <property type="evidence" value="ECO:0007669"/>
    <property type="project" value="InterPro"/>
</dbReference>
<dbReference type="Gene3D" id="3.40.850.10">
    <property type="entry name" value="Kinesin motor domain"/>
    <property type="match status" value="1"/>
</dbReference>
<dbReference type="GO" id="GO:0005524">
    <property type="term" value="F:ATP binding"/>
    <property type="evidence" value="ECO:0007669"/>
    <property type="project" value="UniProtKB-UniRule"/>
</dbReference>
<comment type="similarity">
    <text evidence="4 5">Belongs to the TRAFAC class myosin-kinesin ATPase superfamily. Kinesin family.</text>
</comment>
<dbReference type="SUPFAM" id="SSF52540">
    <property type="entry name" value="P-loop containing nucleoside triphosphate hydrolases"/>
    <property type="match status" value="1"/>
</dbReference>
<dbReference type="GO" id="GO:0005874">
    <property type="term" value="C:microtubule"/>
    <property type="evidence" value="ECO:0007669"/>
    <property type="project" value="UniProtKB-KW"/>
</dbReference>
<feature type="compositionally biased region" description="Gly residues" evidence="6">
    <location>
        <begin position="387"/>
        <end position="399"/>
    </location>
</feature>
<dbReference type="InterPro" id="IPR027417">
    <property type="entry name" value="P-loop_NTPase"/>
</dbReference>
<evidence type="ECO:0000256" key="2">
    <source>
        <dbReference type="ARBA" id="ARBA00022840"/>
    </source>
</evidence>
<reference evidence="8 9" key="1">
    <citation type="journal article" date="2013" name="BMC Genomics">
        <title>Reconstruction of the lipid metabolism for the microalga Monoraphidium neglectum from its genome sequence reveals characteristics suitable for biofuel production.</title>
        <authorList>
            <person name="Bogen C."/>
            <person name="Al-Dilaimi A."/>
            <person name="Albersmeier A."/>
            <person name="Wichmann J."/>
            <person name="Grundmann M."/>
            <person name="Rupp O."/>
            <person name="Lauersen K.J."/>
            <person name="Blifernez-Klassen O."/>
            <person name="Kalinowski J."/>
            <person name="Goesmann A."/>
            <person name="Mussgnug J.H."/>
            <person name="Kruse O."/>
        </authorList>
    </citation>
    <scope>NUCLEOTIDE SEQUENCE [LARGE SCALE GENOMIC DNA]</scope>
    <source>
        <strain evidence="8 9">SAG 48.87</strain>
    </source>
</reference>
<organism evidence="8 9">
    <name type="scientific">Monoraphidium neglectum</name>
    <dbReference type="NCBI Taxonomy" id="145388"/>
    <lineage>
        <taxon>Eukaryota</taxon>
        <taxon>Viridiplantae</taxon>
        <taxon>Chlorophyta</taxon>
        <taxon>core chlorophytes</taxon>
        <taxon>Chlorophyceae</taxon>
        <taxon>CS clade</taxon>
        <taxon>Sphaeropleales</taxon>
        <taxon>Selenastraceae</taxon>
        <taxon>Monoraphidium</taxon>
    </lineage>
</organism>
<keyword evidence="5" id="KW-0493">Microtubule</keyword>